<protein>
    <submittedName>
        <fullName evidence="5">Coenzyme F420 hydrogenase/dehydrogenase, beta subunit C-terminal domain</fullName>
    </submittedName>
</protein>
<dbReference type="Proteomes" id="UP001276854">
    <property type="component" value="Unassembled WGS sequence"/>
</dbReference>
<gene>
    <name evidence="5" type="ORF">RZO55_19520</name>
</gene>
<dbReference type="EMBL" id="JAWONS010000280">
    <property type="protein sequence ID" value="MDW2799768.1"/>
    <property type="molecule type" value="Genomic_DNA"/>
</dbReference>
<evidence type="ECO:0000313" key="5">
    <source>
        <dbReference type="EMBL" id="MDW2799768.1"/>
    </source>
</evidence>
<dbReference type="PROSITE" id="PS00198">
    <property type="entry name" value="4FE4S_FER_1"/>
    <property type="match status" value="2"/>
</dbReference>
<evidence type="ECO:0000256" key="2">
    <source>
        <dbReference type="ARBA" id="ARBA00023004"/>
    </source>
</evidence>
<keyword evidence="3" id="KW-0411">Iron-sulfur</keyword>
<evidence type="ECO:0000256" key="1">
    <source>
        <dbReference type="ARBA" id="ARBA00022723"/>
    </source>
</evidence>
<dbReference type="InterPro" id="IPR017900">
    <property type="entry name" value="4Fe4S_Fe_S_CS"/>
</dbReference>
<dbReference type="PROSITE" id="PS51379">
    <property type="entry name" value="4FE4S_FER_2"/>
    <property type="match status" value="2"/>
</dbReference>
<keyword evidence="2" id="KW-0408">Iron</keyword>
<reference evidence="5 6" key="1">
    <citation type="submission" date="2023-10" db="EMBL/GenBank/DDBJ databases">
        <title>A novel Glycoside Hydrolase 43-Like Enzyme from Clostrdium boliviensis is an Endo-xylanase, and a Candidate for Xylooligosaccharides Production from Different Xylan Substrates.</title>
        <authorList>
            <person name="Alvarez M.T."/>
            <person name="Rocabado-Villegas L.R."/>
            <person name="Salas-Veizaga D.M."/>
            <person name="Linares-Pasten J.A."/>
            <person name="Gudmundsdottir E.E."/>
            <person name="Hreggvidsson G.O."/>
            <person name="Adlercreutz P."/>
            <person name="Nordberg Karlsson E."/>
        </authorList>
    </citation>
    <scope>NUCLEOTIDE SEQUENCE [LARGE SCALE GENOMIC DNA]</scope>
    <source>
        <strain evidence="5 6">E-1</strain>
    </source>
</reference>
<dbReference type="InterPro" id="IPR017896">
    <property type="entry name" value="4Fe4S_Fe-S-bd"/>
</dbReference>
<accession>A0ABU4GS51</accession>
<keyword evidence="1" id="KW-0479">Metal-binding</keyword>
<dbReference type="PANTHER" id="PTHR43193:SF2">
    <property type="entry name" value="POLYFERREDOXIN PROTEIN FWDF"/>
    <property type="match status" value="1"/>
</dbReference>
<proteinExistence type="predicted"/>
<feature type="domain" description="4Fe-4S ferredoxin-type" evidence="4">
    <location>
        <begin position="36"/>
        <end position="67"/>
    </location>
</feature>
<keyword evidence="6" id="KW-1185">Reference proteome</keyword>
<dbReference type="Pfam" id="PF04432">
    <property type="entry name" value="FrhB_FdhB_C"/>
    <property type="match status" value="1"/>
</dbReference>
<sequence>MSTITMIGQDCVGCRSCEQSCPPNCITIEENAEGFLYPVVNDSMCVQCGICLKKCPVSQTWSDVRDPLAAYALKELDTDRIFCSSSGGASDAAVGAVLSRGGVVYGAAYNEDLAVQHIEITNEEGRKKLQSSKYVQSDMKDAFSKAKERLQEGKIVLFTGTPCQIAGLYAFLGKNHKNLYTIDLICHGVPSPKFLKKYFEYQERQLGERIESFNFRAKDKRGWGTQYMLKTKTKTKTRTKTLVLDKYGKYFMDGDCYRESCYRCRYANMNRPGDLTVGDFWGIDRCKPDFSSPLGVSSVIVNSDKGYELIDWMKLDSDIISVAVADVLVKQHNLIQPTARRSIRDKIYKEIDEVHFIEKIQVGLNAKERIKSMVPKKIVTKLKRYLG</sequence>
<dbReference type="InterPro" id="IPR007525">
    <property type="entry name" value="FrhB_FdhB_C"/>
</dbReference>
<evidence type="ECO:0000259" key="4">
    <source>
        <dbReference type="PROSITE" id="PS51379"/>
    </source>
</evidence>
<dbReference type="RefSeq" id="WP_318065954.1">
    <property type="nucleotide sequence ID" value="NZ_JAWONS010000280.1"/>
</dbReference>
<dbReference type="SUPFAM" id="SSF54862">
    <property type="entry name" value="4Fe-4S ferredoxins"/>
    <property type="match status" value="1"/>
</dbReference>
<organism evidence="5 6">
    <name type="scientific">Clostridium boliviensis</name>
    <dbReference type="NCBI Taxonomy" id="318465"/>
    <lineage>
        <taxon>Bacteria</taxon>
        <taxon>Bacillati</taxon>
        <taxon>Bacillota</taxon>
        <taxon>Clostridia</taxon>
        <taxon>Eubacteriales</taxon>
        <taxon>Clostridiaceae</taxon>
        <taxon>Clostridium</taxon>
    </lineage>
</organism>
<comment type="caution">
    <text evidence="5">The sequence shown here is derived from an EMBL/GenBank/DDBJ whole genome shotgun (WGS) entry which is preliminary data.</text>
</comment>
<dbReference type="InterPro" id="IPR052977">
    <property type="entry name" value="Polyferredoxin-like_ET"/>
</dbReference>
<dbReference type="Gene3D" id="3.30.70.20">
    <property type="match status" value="1"/>
</dbReference>
<dbReference type="Pfam" id="PF12838">
    <property type="entry name" value="Fer4_7"/>
    <property type="match status" value="1"/>
</dbReference>
<evidence type="ECO:0000313" key="6">
    <source>
        <dbReference type="Proteomes" id="UP001276854"/>
    </source>
</evidence>
<name>A0ABU4GS51_9CLOT</name>
<dbReference type="PANTHER" id="PTHR43193">
    <property type="match status" value="1"/>
</dbReference>
<evidence type="ECO:0000256" key="3">
    <source>
        <dbReference type="ARBA" id="ARBA00023014"/>
    </source>
</evidence>
<feature type="domain" description="4Fe-4S ferredoxin-type" evidence="4">
    <location>
        <begin position="2"/>
        <end position="31"/>
    </location>
</feature>